<dbReference type="EMBL" id="KE145352">
    <property type="protein sequence ID" value="EPE36522.1"/>
    <property type="molecule type" value="Genomic_DNA"/>
</dbReference>
<dbReference type="AlphaFoldDB" id="S3DDK9"/>
<evidence type="ECO:0000256" key="1">
    <source>
        <dbReference type="SAM" id="MobiDB-lite"/>
    </source>
</evidence>
<evidence type="ECO:0000313" key="4">
    <source>
        <dbReference type="Proteomes" id="UP000016922"/>
    </source>
</evidence>
<feature type="transmembrane region" description="Helical" evidence="2">
    <location>
        <begin position="417"/>
        <end position="439"/>
    </location>
</feature>
<keyword evidence="4" id="KW-1185">Reference proteome</keyword>
<name>S3DDK9_GLAL2</name>
<dbReference type="HOGENOM" id="CLU_038487_0_0_1"/>
<feature type="transmembrane region" description="Helical" evidence="2">
    <location>
        <begin position="384"/>
        <end position="405"/>
    </location>
</feature>
<feature type="transmembrane region" description="Helical" evidence="2">
    <location>
        <begin position="290"/>
        <end position="311"/>
    </location>
</feature>
<feature type="transmembrane region" description="Helical" evidence="2">
    <location>
        <begin position="451"/>
        <end position="473"/>
    </location>
</feature>
<keyword evidence="2" id="KW-0812">Transmembrane</keyword>
<keyword evidence="2" id="KW-1133">Transmembrane helix</keyword>
<feature type="region of interest" description="Disordered" evidence="1">
    <location>
        <begin position="618"/>
        <end position="638"/>
    </location>
</feature>
<feature type="transmembrane region" description="Helical" evidence="2">
    <location>
        <begin position="509"/>
        <end position="533"/>
    </location>
</feature>
<dbReference type="OMA" id="ACETYCG"/>
<feature type="compositionally biased region" description="Polar residues" evidence="1">
    <location>
        <begin position="618"/>
        <end position="630"/>
    </location>
</feature>
<dbReference type="RefSeq" id="XP_008075837.1">
    <property type="nucleotide sequence ID" value="XM_008077646.1"/>
</dbReference>
<accession>S3DDK9</accession>
<dbReference type="GeneID" id="19467733"/>
<dbReference type="KEGG" id="glz:GLAREA_08685"/>
<sequence>MTCNRWNKHYFAATAFANLCTQVVSLDWEKCRARIKSEVTNGTLLLNDTTIFHPNSTAEAPYLTFPACETYCGKGRTWYEDTGPILNTWLIPILILVSQMDVSPLDKRTYLVLFHLLGDPIDSIYSLLLKIEAWSRCRIRAEHEWNVRHAPGLIALESGETWKSRIKRRLIDFMARIKVAIWGRPGGVRRRWREIGNDEKAEFVRTLGTLLGGIEELVGEGFNPWEVYEKISLVPDIDIDRFRNDVAYELANSRTDDIYRTCLAVALFFYQVISGFVVRVGGNASSPPGGRIGICMFLTYILPAILMSNLLGNFTSASTCYSIFQKNLPAGIHLLPLLYPQRSASRKDVTEYFKARPWSGGIYTFRPEKYMFNDNFAGTRSRKLLFPLAISPVLFSTITGLSIIWHLPPAGVNCRWFVLLGISYLYFISTLITQASYVLSSKKSRLWRMIMCKDVVIAVPTVILLFLSSSGLFNTCWCWSGVMMHLHSREKAKVGLNTDLSFRPYITRLYPALFGICLTLQMLTFMVMFINGWKGLTLMRWSRYIMANQLVEFAEDLGHPTSAHGTAGIVIAQEGVPGRQHQNDLPSQAVVAAHSLGAGFQVEEPETGSDHELERFVTASSRGNDVVQQNPEREGLLS</sequence>
<evidence type="ECO:0000256" key="2">
    <source>
        <dbReference type="SAM" id="Phobius"/>
    </source>
</evidence>
<reference evidence="3 4" key="1">
    <citation type="journal article" date="2013" name="BMC Genomics">
        <title>Genomics-driven discovery of the pneumocandin biosynthetic gene cluster in the fungus Glarea lozoyensis.</title>
        <authorList>
            <person name="Chen L."/>
            <person name="Yue Q."/>
            <person name="Zhang X."/>
            <person name="Xiang M."/>
            <person name="Wang C."/>
            <person name="Li S."/>
            <person name="Che Y."/>
            <person name="Ortiz-Lopez F.J."/>
            <person name="Bills G.F."/>
            <person name="Liu X."/>
            <person name="An Z."/>
        </authorList>
    </citation>
    <scope>NUCLEOTIDE SEQUENCE [LARGE SCALE GENOMIC DNA]</scope>
    <source>
        <strain evidence="4">ATCC 20868 / MF5171</strain>
    </source>
</reference>
<feature type="transmembrane region" description="Helical" evidence="2">
    <location>
        <begin position="258"/>
        <end position="278"/>
    </location>
</feature>
<gene>
    <name evidence="3" type="ORF">GLAREA_08685</name>
</gene>
<organism evidence="3 4">
    <name type="scientific">Glarea lozoyensis (strain ATCC 20868 / MF5171)</name>
    <dbReference type="NCBI Taxonomy" id="1116229"/>
    <lineage>
        <taxon>Eukaryota</taxon>
        <taxon>Fungi</taxon>
        <taxon>Dikarya</taxon>
        <taxon>Ascomycota</taxon>
        <taxon>Pezizomycotina</taxon>
        <taxon>Leotiomycetes</taxon>
        <taxon>Helotiales</taxon>
        <taxon>Helotiaceae</taxon>
        <taxon>Glarea</taxon>
    </lineage>
</organism>
<keyword evidence="2" id="KW-0472">Membrane</keyword>
<protein>
    <submittedName>
        <fullName evidence="3">Uncharacterized protein</fullName>
    </submittedName>
</protein>
<evidence type="ECO:0000313" key="3">
    <source>
        <dbReference type="EMBL" id="EPE36522.1"/>
    </source>
</evidence>
<dbReference type="OrthoDB" id="3010248at2759"/>
<proteinExistence type="predicted"/>
<dbReference type="Proteomes" id="UP000016922">
    <property type="component" value="Unassembled WGS sequence"/>
</dbReference>